<evidence type="ECO:0000259" key="13">
    <source>
        <dbReference type="PROSITE" id="PS50280"/>
    </source>
</evidence>
<dbReference type="PROSITE" id="PS51015">
    <property type="entry name" value="YDG"/>
    <property type="match status" value="1"/>
</dbReference>
<feature type="region of interest" description="Disordered" evidence="11">
    <location>
        <begin position="63"/>
        <end position="186"/>
    </location>
</feature>
<keyword evidence="6" id="KW-0156">Chromatin regulator</keyword>
<dbReference type="AlphaFoldDB" id="A0AAN8T8H7"/>
<comment type="subcellular location">
    <subcellularLocation>
        <location evidence="2">Chromosome</location>
    </subcellularLocation>
    <subcellularLocation>
        <location evidence="1">Endomembrane system</location>
        <topology evidence="1">Multi-pass membrane protein</topology>
    </subcellularLocation>
    <subcellularLocation>
        <location evidence="10">Nucleus</location>
    </subcellularLocation>
</comment>
<keyword evidence="5 12" id="KW-0812">Transmembrane</keyword>
<feature type="region of interest" description="Disordered" evidence="11">
    <location>
        <begin position="1"/>
        <end position="21"/>
    </location>
</feature>
<dbReference type="PROSITE" id="PS50280">
    <property type="entry name" value="SET"/>
    <property type="match status" value="1"/>
</dbReference>
<dbReference type="FunFam" id="2.30.280.10:FF:000003">
    <property type="entry name" value="Histone-lysine N-methyltransferase, H3 lysine-9 specific SUVH5"/>
    <property type="match status" value="1"/>
</dbReference>
<evidence type="ECO:0000256" key="3">
    <source>
        <dbReference type="ARBA" id="ARBA00008574"/>
    </source>
</evidence>
<dbReference type="Pfam" id="PF05033">
    <property type="entry name" value="Pre-SET"/>
    <property type="match status" value="1"/>
</dbReference>
<feature type="domain" description="YDG" evidence="15">
    <location>
        <begin position="270"/>
        <end position="419"/>
    </location>
</feature>
<dbReference type="SMART" id="SM00466">
    <property type="entry name" value="SRA"/>
    <property type="match status" value="1"/>
</dbReference>
<evidence type="ECO:0000256" key="4">
    <source>
        <dbReference type="ARBA" id="ARBA00022454"/>
    </source>
</evidence>
<accession>A0AAN8T8H7</accession>
<evidence type="ECO:0000256" key="12">
    <source>
        <dbReference type="SAM" id="Phobius"/>
    </source>
</evidence>
<dbReference type="InterPro" id="IPR051357">
    <property type="entry name" value="H3K9_HMTase_SUVAR3-9"/>
</dbReference>
<evidence type="ECO:0000259" key="15">
    <source>
        <dbReference type="PROSITE" id="PS51015"/>
    </source>
</evidence>
<dbReference type="InterPro" id="IPR001594">
    <property type="entry name" value="Palmitoyltrfase_DHHC"/>
</dbReference>
<evidence type="ECO:0000256" key="1">
    <source>
        <dbReference type="ARBA" id="ARBA00004127"/>
    </source>
</evidence>
<dbReference type="Gene3D" id="2.170.270.10">
    <property type="entry name" value="SET domain"/>
    <property type="match status" value="1"/>
</dbReference>
<dbReference type="GO" id="GO:0005634">
    <property type="term" value="C:nucleus"/>
    <property type="evidence" value="ECO:0007669"/>
    <property type="project" value="UniProtKB-SubCell"/>
</dbReference>
<name>A0AAN8T8H7_SOLBU</name>
<feature type="transmembrane region" description="Helical" evidence="12">
    <location>
        <begin position="790"/>
        <end position="813"/>
    </location>
</feature>
<feature type="transmembrane region" description="Helical" evidence="12">
    <location>
        <begin position="954"/>
        <end position="977"/>
    </location>
</feature>
<dbReference type="PANTHER" id="PTHR45660:SF36">
    <property type="entry name" value="HISTONE-LYSINE N-METHYLTRANSFERASE, H3 LYSINE-9 SPECIFIC SUVH1-LIKE"/>
    <property type="match status" value="1"/>
</dbReference>
<dbReference type="InterPro" id="IPR036987">
    <property type="entry name" value="SRA-YDG_sf"/>
</dbReference>
<dbReference type="GO" id="GO:0008270">
    <property type="term" value="F:zinc ion binding"/>
    <property type="evidence" value="ECO:0007669"/>
    <property type="project" value="InterPro"/>
</dbReference>
<dbReference type="EMBL" id="JBANQN010000010">
    <property type="protein sequence ID" value="KAK6779121.1"/>
    <property type="molecule type" value="Genomic_DNA"/>
</dbReference>
<evidence type="ECO:0000313" key="16">
    <source>
        <dbReference type="EMBL" id="KAK6779121.1"/>
    </source>
</evidence>
<evidence type="ECO:0000256" key="10">
    <source>
        <dbReference type="PROSITE-ProRule" id="PRU00358"/>
    </source>
</evidence>
<dbReference type="InterPro" id="IPR046341">
    <property type="entry name" value="SET_dom_sf"/>
</dbReference>
<protein>
    <submittedName>
        <fullName evidence="16">Uncharacterized protein</fullName>
    </submittedName>
</protein>
<feature type="compositionally biased region" description="Polar residues" evidence="11">
    <location>
        <begin position="73"/>
        <end position="82"/>
    </location>
</feature>
<dbReference type="GO" id="GO:0042054">
    <property type="term" value="F:histone methyltransferase activity"/>
    <property type="evidence" value="ECO:0007669"/>
    <property type="project" value="InterPro"/>
</dbReference>
<keyword evidence="7 12" id="KW-1133">Transmembrane helix</keyword>
<dbReference type="InterPro" id="IPR007728">
    <property type="entry name" value="Pre-SET_dom"/>
</dbReference>
<dbReference type="Gene3D" id="2.30.280.10">
    <property type="entry name" value="SRA-YDG"/>
    <property type="match status" value="1"/>
</dbReference>
<dbReference type="GO" id="GO:0016409">
    <property type="term" value="F:palmitoyltransferase activity"/>
    <property type="evidence" value="ECO:0007669"/>
    <property type="project" value="InterPro"/>
</dbReference>
<comment type="similarity">
    <text evidence="3">Belongs to the DHHC palmitoyltransferase family.</text>
</comment>
<sequence length="1123" mass="124225">MEQGFSSDSVPPAGPIDKSKVLDVKPLRCLVPVFPSPNGMASGTTPQPSPFVCVPPSGPFPPGVSPFYPFLSPNESGRSAENQDGLGFGTPISPVPLNSFRTPTANGDTGSRRPGRPRGSNGLAAEDDDSQNHSDQFGSGYSVHANDVEDTSTGKKRGRPRKTRLSQSGSGSGSGSGNPATPPIEVDVDPLLNQLLASFKLVEIDQVKKADGDKELAGRILLVYDLFRRRMTQIEERRGETPGSARRPDLKGANLLMTRGARTNQTKRVGNVPGVEVGDIFFFRMELCLVGLHAPSMAGIDYMSVRLTGDEEPIAVSIVSSGGYDDEGDDGDVLIYTGQGGVQRRDGQMFDQKLERGNLALEKSMHRGNEVRVIRGVLDVQNGGRGKIYIYDGLYRVQESWAEKSKLGNCSIFRYKLIRVPGQPEAFTLWKSVQQWREGTATRVGVILPDLTSGAESQPVCLVNDVDDEKGPAYFTYIPSLKYSKPFLKSNPSVGCQCLGGCQPGGTSCPCIQKNGGYLPFNPLGVLMSYKTLVHECGSACSCPPNCRNRISQAGPKARVEVFKTKNRGWGLRSWDPIRGGGFVCEYAGEVIEESRVGEFGNDGDDDYIFDATRMYEPLEAVRDYNDESKKVPYPLVISAKKGGNVARFMNHSCSPNVFWQLVVREINNETFYHVAFFAIRHIPPMQELTFDYGMKWSSLVNTISSRSVAEDRSSKVLDIWVKFSEVRFLLALHNFHRLRLVDDIKFLCGGRLIFGPDAASLYLSTFLIGAPALTFCIKMLFMIPKVSPIYGHVVLIVGLIITVLALSFLFMTSSSNPGIVPRNSRPPDLDEILNASSASMEWVGYAAPDVKLPRTKDIFINGHSVKVKFCDTCLLYRPPRASHCSICNNCVQRFDHHCPWVGQCIGVRNYRCFFLFITSTTTLCIYVFTFSLLNLLGQPGSVLHAMSTDVVSVVLICYCFIAVWFVGGLSVFHFYLMSTNQTTYENFRYRYEKKENPYSRGILKNLREILCSKVPVSLVNFREWVIEEDDASMRSMSMSHRFGSINSKGKFDLEMGGILGKDATFQVDYGGIDESLKKTRNDNANFDPLFFPDDQDAESTHSNEQRTVEDGRTEEDSNRGSS</sequence>
<dbReference type="InterPro" id="IPR015947">
    <property type="entry name" value="PUA-like_sf"/>
</dbReference>
<evidence type="ECO:0000256" key="5">
    <source>
        <dbReference type="ARBA" id="ARBA00022692"/>
    </source>
</evidence>
<evidence type="ECO:0000259" key="14">
    <source>
        <dbReference type="PROSITE" id="PS50867"/>
    </source>
</evidence>
<evidence type="ECO:0000256" key="2">
    <source>
        <dbReference type="ARBA" id="ARBA00004286"/>
    </source>
</evidence>
<organism evidence="16 17">
    <name type="scientific">Solanum bulbocastanum</name>
    <name type="common">Wild potato</name>
    <dbReference type="NCBI Taxonomy" id="147425"/>
    <lineage>
        <taxon>Eukaryota</taxon>
        <taxon>Viridiplantae</taxon>
        <taxon>Streptophyta</taxon>
        <taxon>Embryophyta</taxon>
        <taxon>Tracheophyta</taxon>
        <taxon>Spermatophyta</taxon>
        <taxon>Magnoliopsida</taxon>
        <taxon>eudicotyledons</taxon>
        <taxon>Gunneridae</taxon>
        <taxon>Pentapetalae</taxon>
        <taxon>asterids</taxon>
        <taxon>lamiids</taxon>
        <taxon>Solanales</taxon>
        <taxon>Solanaceae</taxon>
        <taxon>Solanoideae</taxon>
        <taxon>Solaneae</taxon>
        <taxon>Solanum</taxon>
    </lineage>
</organism>
<dbReference type="InterPro" id="IPR003105">
    <property type="entry name" value="SRA_YDG"/>
</dbReference>
<feature type="compositionally biased region" description="Polar residues" evidence="11">
    <location>
        <begin position="99"/>
        <end position="109"/>
    </location>
</feature>
<dbReference type="GO" id="GO:0003690">
    <property type="term" value="F:double-stranded DNA binding"/>
    <property type="evidence" value="ECO:0007669"/>
    <property type="project" value="TreeGrafter"/>
</dbReference>
<reference evidence="16 17" key="1">
    <citation type="submission" date="2024-02" db="EMBL/GenBank/DDBJ databases">
        <title>de novo genome assembly of Solanum bulbocastanum strain 11H21.</title>
        <authorList>
            <person name="Hosaka A.J."/>
        </authorList>
    </citation>
    <scope>NUCLEOTIDE SEQUENCE [LARGE SCALE GENOMIC DNA]</scope>
    <source>
        <tissue evidence="16">Young leaves</tissue>
    </source>
</reference>
<dbReference type="GO" id="GO:0005694">
    <property type="term" value="C:chromosome"/>
    <property type="evidence" value="ECO:0007669"/>
    <property type="project" value="UniProtKB-SubCell"/>
</dbReference>
<dbReference type="Pfam" id="PF00856">
    <property type="entry name" value="SET"/>
    <property type="match status" value="1"/>
</dbReference>
<feature type="compositionally biased region" description="Basic and acidic residues" evidence="11">
    <location>
        <begin position="1099"/>
        <end position="1123"/>
    </location>
</feature>
<dbReference type="Pfam" id="PF02182">
    <property type="entry name" value="SAD_SRA"/>
    <property type="match status" value="1"/>
</dbReference>
<dbReference type="Proteomes" id="UP001371456">
    <property type="component" value="Unassembled WGS sequence"/>
</dbReference>
<dbReference type="GO" id="GO:0012505">
    <property type="term" value="C:endomembrane system"/>
    <property type="evidence" value="ECO:0007669"/>
    <property type="project" value="UniProtKB-SubCell"/>
</dbReference>
<dbReference type="PROSITE" id="PS50216">
    <property type="entry name" value="DHHC"/>
    <property type="match status" value="1"/>
</dbReference>
<keyword evidence="8 12" id="KW-0472">Membrane</keyword>
<comment type="caution">
    <text evidence="16">The sequence shown here is derived from an EMBL/GenBank/DDBJ whole genome shotgun (WGS) entry which is preliminary data.</text>
</comment>
<feature type="compositionally biased region" description="Basic residues" evidence="11">
    <location>
        <begin position="154"/>
        <end position="164"/>
    </location>
</feature>
<dbReference type="InterPro" id="IPR025794">
    <property type="entry name" value="H3-K9-MeTrfase_plant"/>
</dbReference>
<keyword evidence="17" id="KW-1185">Reference proteome</keyword>
<dbReference type="SUPFAM" id="SSF88697">
    <property type="entry name" value="PUA domain-like"/>
    <property type="match status" value="1"/>
</dbReference>
<keyword evidence="9 10" id="KW-0539">Nucleus</keyword>
<dbReference type="PROSITE" id="PS51575">
    <property type="entry name" value="SAM_MT43_SUVAR39_2"/>
    <property type="match status" value="1"/>
</dbReference>
<evidence type="ECO:0000313" key="17">
    <source>
        <dbReference type="Proteomes" id="UP001371456"/>
    </source>
</evidence>
<proteinExistence type="inferred from homology"/>
<feature type="transmembrane region" description="Helical" evidence="12">
    <location>
        <begin position="914"/>
        <end position="934"/>
    </location>
</feature>
<dbReference type="SMART" id="SM00468">
    <property type="entry name" value="PreSET"/>
    <property type="match status" value="1"/>
</dbReference>
<feature type="region of interest" description="Disordered" evidence="11">
    <location>
        <begin position="1084"/>
        <end position="1123"/>
    </location>
</feature>
<keyword evidence="4" id="KW-0158">Chromosome</keyword>
<evidence type="ECO:0000256" key="11">
    <source>
        <dbReference type="SAM" id="MobiDB-lite"/>
    </source>
</evidence>
<gene>
    <name evidence="16" type="ORF">RDI58_025839</name>
</gene>
<dbReference type="PROSITE" id="PS50867">
    <property type="entry name" value="PRE_SET"/>
    <property type="match status" value="1"/>
</dbReference>
<dbReference type="Pfam" id="PF01529">
    <property type="entry name" value="DHHC"/>
    <property type="match status" value="1"/>
</dbReference>
<dbReference type="SUPFAM" id="SSF82199">
    <property type="entry name" value="SET domain"/>
    <property type="match status" value="1"/>
</dbReference>
<evidence type="ECO:0000256" key="8">
    <source>
        <dbReference type="ARBA" id="ARBA00023136"/>
    </source>
</evidence>
<evidence type="ECO:0000256" key="7">
    <source>
        <dbReference type="ARBA" id="ARBA00022989"/>
    </source>
</evidence>
<evidence type="ECO:0000256" key="9">
    <source>
        <dbReference type="ARBA" id="ARBA00023242"/>
    </source>
</evidence>
<dbReference type="SMART" id="SM00317">
    <property type="entry name" value="SET"/>
    <property type="match status" value="1"/>
</dbReference>
<feature type="domain" description="Pre-SET" evidence="14">
    <location>
        <begin position="494"/>
        <end position="555"/>
    </location>
</feature>
<dbReference type="PANTHER" id="PTHR45660">
    <property type="entry name" value="HISTONE-LYSINE N-METHYLTRANSFERASE SETMAR"/>
    <property type="match status" value="1"/>
</dbReference>
<evidence type="ECO:0000256" key="6">
    <source>
        <dbReference type="ARBA" id="ARBA00022853"/>
    </source>
</evidence>
<dbReference type="InterPro" id="IPR001214">
    <property type="entry name" value="SET_dom"/>
</dbReference>
<feature type="domain" description="SET" evidence="13">
    <location>
        <begin position="558"/>
        <end position="694"/>
    </location>
</feature>